<sequence>MADRTNASLNGFEFGRRQPLRDPREVNTRDSGWAQAFPTNSNANSHSISRVNLFSPNDRTLDVNAQSSNFNISGSNANARPPDINTRGTTANSWSSNVNIRNSHTNIGTHSINTTNLFTNVRYGQPPALPSSASSQRIFRRQGVQTLPANILNQCRPTTGRRNSPQLDPTYRQMTISAGADLLTYCTIRTQLNQAQVVSLSDVAGSLQEAALLALGEYVDEEGRDVLDATLGKEVADGVREFWGEECIADF</sequence>
<name>A0A9P4JV09_9PLEO</name>
<feature type="compositionally biased region" description="Basic and acidic residues" evidence="1">
    <location>
        <begin position="14"/>
        <end position="28"/>
    </location>
</feature>
<gene>
    <name evidence="2" type="ORF">GQ43DRAFT_429582</name>
</gene>
<dbReference type="OrthoDB" id="3791893at2759"/>
<dbReference type="AlphaFoldDB" id="A0A9P4JV09"/>
<organism evidence="2 3">
    <name type="scientific">Delitschia confertaspora ATCC 74209</name>
    <dbReference type="NCBI Taxonomy" id="1513339"/>
    <lineage>
        <taxon>Eukaryota</taxon>
        <taxon>Fungi</taxon>
        <taxon>Dikarya</taxon>
        <taxon>Ascomycota</taxon>
        <taxon>Pezizomycotina</taxon>
        <taxon>Dothideomycetes</taxon>
        <taxon>Pleosporomycetidae</taxon>
        <taxon>Pleosporales</taxon>
        <taxon>Delitschiaceae</taxon>
        <taxon>Delitschia</taxon>
    </lineage>
</organism>
<dbReference type="EMBL" id="ML993894">
    <property type="protein sequence ID" value="KAF2203734.1"/>
    <property type="molecule type" value="Genomic_DNA"/>
</dbReference>
<keyword evidence="3" id="KW-1185">Reference proteome</keyword>
<accession>A0A9P4JV09</accession>
<proteinExistence type="predicted"/>
<protein>
    <submittedName>
        <fullName evidence="2">Uncharacterized protein</fullName>
    </submittedName>
</protein>
<evidence type="ECO:0000256" key="1">
    <source>
        <dbReference type="SAM" id="MobiDB-lite"/>
    </source>
</evidence>
<dbReference type="Proteomes" id="UP000799536">
    <property type="component" value="Unassembled WGS sequence"/>
</dbReference>
<comment type="caution">
    <text evidence="2">The sequence shown here is derived from an EMBL/GenBank/DDBJ whole genome shotgun (WGS) entry which is preliminary data.</text>
</comment>
<evidence type="ECO:0000313" key="2">
    <source>
        <dbReference type="EMBL" id="KAF2203734.1"/>
    </source>
</evidence>
<evidence type="ECO:0000313" key="3">
    <source>
        <dbReference type="Proteomes" id="UP000799536"/>
    </source>
</evidence>
<feature type="compositionally biased region" description="Polar residues" evidence="1">
    <location>
        <begin position="37"/>
        <end position="47"/>
    </location>
</feature>
<reference evidence="2" key="1">
    <citation type="journal article" date="2020" name="Stud. Mycol.">
        <title>101 Dothideomycetes genomes: a test case for predicting lifestyles and emergence of pathogens.</title>
        <authorList>
            <person name="Haridas S."/>
            <person name="Albert R."/>
            <person name="Binder M."/>
            <person name="Bloem J."/>
            <person name="Labutti K."/>
            <person name="Salamov A."/>
            <person name="Andreopoulos B."/>
            <person name="Baker S."/>
            <person name="Barry K."/>
            <person name="Bills G."/>
            <person name="Bluhm B."/>
            <person name="Cannon C."/>
            <person name="Castanera R."/>
            <person name="Culley D."/>
            <person name="Daum C."/>
            <person name="Ezra D."/>
            <person name="Gonzalez J."/>
            <person name="Henrissat B."/>
            <person name="Kuo A."/>
            <person name="Liang C."/>
            <person name="Lipzen A."/>
            <person name="Lutzoni F."/>
            <person name="Magnuson J."/>
            <person name="Mondo S."/>
            <person name="Nolan M."/>
            <person name="Ohm R."/>
            <person name="Pangilinan J."/>
            <person name="Park H.-J."/>
            <person name="Ramirez L."/>
            <person name="Alfaro M."/>
            <person name="Sun H."/>
            <person name="Tritt A."/>
            <person name="Yoshinaga Y."/>
            <person name="Zwiers L.-H."/>
            <person name="Turgeon B."/>
            <person name="Goodwin S."/>
            <person name="Spatafora J."/>
            <person name="Crous P."/>
            <person name="Grigoriev I."/>
        </authorList>
    </citation>
    <scope>NUCLEOTIDE SEQUENCE</scope>
    <source>
        <strain evidence="2">ATCC 74209</strain>
    </source>
</reference>
<feature type="region of interest" description="Disordered" evidence="1">
    <location>
        <begin position="1"/>
        <end position="47"/>
    </location>
</feature>